<dbReference type="EMBL" id="CANI01000086">
    <property type="protein sequence ID" value="CCM80273.1"/>
    <property type="molecule type" value="Genomic_DNA"/>
</dbReference>
<evidence type="ECO:0000256" key="1">
    <source>
        <dbReference type="SAM" id="MobiDB-lite"/>
    </source>
</evidence>
<evidence type="ECO:0000313" key="3">
    <source>
        <dbReference type="Proteomes" id="UP000009319"/>
    </source>
</evidence>
<dbReference type="Proteomes" id="UP000009319">
    <property type="component" value="Unassembled WGS sequence"/>
</dbReference>
<dbReference type="AlphaFoldDB" id="K0Q1J4"/>
<name>K0Q1J4_9HYPH</name>
<protein>
    <submittedName>
        <fullName evidence="2">Uncharacterized protein</fullName>
    </submittedName>
</protein>
<sequence length="78" mass="8355">MPSPDAHLETTSVTFEPGLGPVRSPSSEIGIKRSSTALGIFPKAGDYDSEVNAWTGFRLATPNSQLIVGRSKKLTAYF</sequence>
<evidence type="ECO:0000313" key="2">
    <source>
        <dbReference type="EMBL" id="CCM80273.1"/>
    </source>
</evidence>
<organism evidence="2 3">
    <name type="scientific">Rhizobium mesoamericanum STM3625</name>
    <dbReference type="NCBI Taxonomy" id="1211777"/>
    <lineage>
        <taxon>Bacteria</taxon>
        <taxon>Pseudomonadati</taxon>
        <taxon>Pseudomonadota</taxon>
        <taxon>Alphaproteobacteria</taxon>
        <taxon>Hyphomicrobiales</taxon>
        <taxon>Rhizobiaceae</taxon>
        <taxon>Rhizobium/Agrobacterium group</taxon>
        <taxon>Rhizobium</taxon>
    </lineage>
</organism>
<gene>
    <name evidence="2" type="ORF">BN77_p230018</name>
</gene>
<accession>K0Q1J4</accession>
<reference evidence="2 3" key="1">
    <citation type="journal article" date="2013" name="Genome Announc.">
        <title>Draft Genome Sequence of Rhizobium mesoamericanum STM3625, a Nitrogen-Fixing Symbiont of Mimosa pudica Isolated in French Guiana (South America).</title>
        <authorList>
            <person name="Moulin L."/>
            <person name="Mornico D."/>
            <person name="Melkonian R."/>
            <person name="Klonowska A."/>
        </authorList>
    </citation>
    <scope>NUCLEOTIDE SEQUENCE [LARGE SCALE GENOMIC DNA]</scope>
    <source>
        <strain evidence="2 3">STM3625</strain>
    </source>
</reference>
<dbReference type="HOGENOM" id="CLU_2619614_0_0_5"/>
<comment type="caution">
    <text evidence="2">The sequence shown here is derived from an EMBL/GenBank/DDBJ whole genome shotgun (WGS) entry which is preliminary data.</text>
</comment>
<feature type="region of interest" description="Disordered" evidence="1">
    <location>
        <begin position="1"/>
        <end position="27"/>
    </location>
</feature>
<proteinExistence type="predicted"/>
<keyword evidence="3" id="KW-1185">Reference proteome</keyword>